<keyword evidence="2" id="KW-0328">Glycosyltransferase</keyword>
<protein>
    <recommendedName>
        <fullName evidence="1">NAD(+) ADP-ribosyltransferase</fullName>
        <ecNumber evidence="1">2.4.2.30</ecNumber>
    </recommendedName>
</protein>
<accession>A0A8D9PE85</accession>
<evidence type="ECO:0000259" key="6">
    <source>
        <dbReference type="PROSITE" id="PS51059"/>
    </source>
</evidence>
<organism evidence="7">
    <name type="scientific">Bacteriophage sp</name>
    <dbReference type="NCBI Taxonomy" id="38018"/>
    <lineage>
        <taxon>Viruses</taxon>
    </lineage>
</organism>
<keyword evidence="4" id="KW-0520">NAD</keyword>
<dbReference type="InterPro" id="IPR050800">
    <property type="entry name" value="ARTD/PARP"/>
</dbReference>
<evidence type="ECO:0000313" key="7">
    <source>
        <dbReference type="EMBL" id="DAD55569.1"/>
    </source>
</evidence>
<dbReference type="Pfam" id="PF05406">
    <property type="entry name" value="WGR"/>
    <property type="match status" value="1"/>
</dbReference>
<evidence type="ECO:0000256" key="5">
    <source>
        <dbReference type="ARBA" id="ARBA00033987"/>
    </source>
</evidence>
<dbReference type="EC" id="2.4.2.30" evidence="1"/>
<dbReference type="InterPro" id="IPR008893">
    <property type="entry name" value="WGR_domain"/>
</dbReference>
<dbReference type="Pfam" id="PF00644">
    <property type="entry name" value="PARP"/>
    <property type="match status" value="1"/>
</dbReference>
<dbReference type="PANTHER" id="PTHR10459:SF60">
    <property type="entry name" value="POLY [ADP-RIBOSE] POLYMERASE 2"/>
    <property type="match status" value="1"/>
</dbReference>
<evidence type="ECO:0000256" key="2">
    <source>
        <dbReference type="ARBA" id="ARBA00022676"/>
    </source>
</evidence>
<comment type="catalytic activity">
    <reaction evidence="5">
        <text>NAD(+) + (ADP-D-ribosyl)n-acceptor = nicotinamide + (ADP-D-ribosyl)n+1-acceptor + H(+).</text>
        <dbReference type="EC" id="2.4.2.30"/>
    </reaction>
</comment>
<reference evidence="7" key="1">
    <citation type="journal article" date="2021" name="Proc. Natl. Acad. Sci. U.S.A.">
        <title>A Catalog of Tens of Thousands of Viruses from Human Metagenomes Reveals Hidden Associations with Chronic Diseases.</title>
        <authorList>
            <person name="Tisza M.J."/>
            <person name="Buck C.B."/>
        </authorList>
    </citation>
    <scope>NUCLEOTIDE SEQUENCE</scope>
    <source>
        <strain evidence="7">CtOZu12</strain>
    </source>
</reference>
<evidence type="ECO:0000256" key="3">
    <source>
        <dbReference type="ARBA" id="ARBA00022679"/>
    </source>
</evidence>
<keyword evidence="3" id="KW-0808">Transferase</keyword>
<dbReference type="PROSITE" id="PS51059">
    <property type="entry name" value="PARP_CATALYTIC"/>
    <property type="match status" value="1"/>
</dbReference>
<feature type="domain" description="PARP catalytic" evidence="6">
    <location>
        <begin position="209"/>
        <end position="415"/>
    </location>
</feature>
<evidence type="ECO:0000256" key="4">
    <source>
        <dbReference type="ARBA" id="ARBA00023027"/>
    </source>
</evidence>
<name>A0A8D9PE85_9VIRU</name>
<dbReference type="GO" id="GO:0003950">
    <property type="term" value="F:NAD+ poly-ADP-ribosyltransferase activity"/>
    <property type="evidence" value="ECO:0007669"/>
    <property type="project" value="UniProtKB-EC"/>
</dbReference>
<dbReference type="SUPFAM" id="SSF56399">
    <property type="entry name" value="ADP-ribosylation"/>
    <property type="match status" value="1"/>
</dbReference>
<dbReference type="GO" id="GO:0070212">
    <property type="term" value="P:protein poly-ADP-ribosylation"/>
    <property type="evidence" value="ECO:0007669"/>
    <property type="project" value="TreeGrafter"/>
</dbReference>
<dbReference type="InterPro" id="IPR012317">
    <property type="entry name" value="Poly(ADP-ribose)pol_cat_dom"/>
</dbReference>
<dbReference type="Gene3D" id="3.90.228.10">
    <property type="match status" value="1"/>
</dbReference>
<dbReference type="GO" id="GO:1990404">
    <property type="term" value="F:NAD+-protein mono-ADP-ribosyltransferase activity"/>
    <property type="evidence" value="ECO:0007669"/>
    <property type="project" value="TreeGrafter"/>
</dbReference>
<sequence length="415" mass="47475">MDYTPKYLIFVDPNFGDLGHNKYYKISPNGDDTFTAEYGRVGAAPQTKTYPMSKWNSTLSSKLKKGYVDRSDLMQEVIADSKVEDKSNGVDEFGLVQNLSVREIVKRLWDYANKTIQSAYSVRAEAVTQAMIDAAQEKIDYIAANYKNWSVEEFNKNLNELFIIVPRKMKRVSDCLVSDSSEYDKKLSEEQSLLDTMAGQVYKPKVKIADTDSEIKASESILQKMGITMEDVTQDEVARIKNMLGRDSDRFVKAWSVNNLETNKAFNSFIKDYNITNTKLMWHGSRSQNFFNILKMGLKIRPANAIYTGSMFSDGLYFSTLARKSIGYTSVSGSYWARGSNNTGFMAIFEVAYGNPYTVYEHTSECYHFNFDVLQKKNPPCHCVYASPEKGMLRNPEIIFYRPDQVTIRYLVEIR</sequence>
<dbReference type="PANTHER" id="PTHR10459">
    <property type="entry name" value="DNA LIGASE"/>
    <property type="match status" value="1"/>
</dbReference>
<evidence type="ECO:0000256" key="1">
    <source>
        <dbReference type="ARBA" id="ARBA00012020"/>
    </source>
</evidence>
<dbReference type="GO" id="GO:0006302">
    <property type="term" value="P:double-strand break repair"/>
    <property type="evidence" value="ECO:0007669"/>
    <property type="project" value="TreeGrafter"/>
</dbReference>
<proteinExistence type="predicted"/>
<dbReference type="EMBL" id="BK029940">
    <property type="protein sequence ID" value="DAD55569.1"/>
    <property type="molecule type" value="Genomic_DNA"/>
</dbReference>